<dbReference type="PANTHER" id="PTHR31286:SF180">
    <property type="entry name" value="OS10G0362600 PROTEIN"/>
    <property type="match status" value="1"/>
</dbReference>
<proteinExistence type="predicted"/>
<name>A0AAV3R4X7_LITER</name>
<gene>
    <name evidence="1" type="ORF">LIER_25462</name>
</gene>
<comment type="caution">
    <text evidence="1">The sequence shown here is derived from an EMBL/GenBank/DDBJ whole genome shotgun (WGS) entry which is preliminary data.</text>
</comment>
<dbReference type="InterPro" id="IPR040256">
    <property type="entry name" value="At4g02000-like"/>
</dbReference>
<evidence type="ECO:0000313" key="1">
    <source>
        <dbReference type="EMBL" id="GAA0171434.1"/>
    </source>
</evidence>
<reference evidence="1 2" key="1">
    <citation type="submission" date="2024-01" db="EMBL/GenBank/DDBJ databases">
        <title>The complete chloroplast genome sequence of Lithospermum erythrorhizon: insights into the phylogenetic relationship among Boraginaceae species and the maternal lineages of purple gromwells.</title>
        <authorList>
            <person name="Okada T."/>
            <person name="Watanabe K."/>
        </authorList>
    </citation>
    <scope>NUCLEOTIDE SEQUENCE [LARGE SCALE GENOMIC DNA]</scope>
</reference>
<dbReference type="AlphaFoldDB" id="A0AAV3R4X7"/>
<dbReference type="PANTHER" id="PTHR31286">
    <property type="entry name" value="GLYCINE-RICH CELL WALL STRUCTURAL PROTEIN 1.8-LIKE"/>
    <property type="match status" value="1"/>
</dbReference>
<keyword evidence="2" id="KW-1185">Reference proteome</keyword>
<evidence type="ECO:0000313" key="2">
    <source>
        <dbReference type="Proteomes" id="UP001454036"/>
    </source>
</evidence>
<accession>A0AAV3R4X7</accession>
<organism evidence="1 2">
    <name type="scientific">Lithospermum erythrorhizon</name>
    <name type="common">Purple gromwell</name>
    <name type="synonym">Lithospermum officinale var. erythrorhizon</name>
    <dbReference type="NCBI Taxonomy" id="34254"/>
    <lineage>
        <taxon>Eukaryota</taxon>
        <taxon>Viridiplantae</taxon>
        <taxon>Streptophyta</taxon>
        <taxon>Embryophyta</taxon>
        <taxon>Tracheophyta</taxon>
        <taxon>Spermatophyta</taxon>
        <taxon>Magnoliopsida</taxon>
        <taxon>eudicotyledons</taxon>
        <taxon>Gunneridae</taxon>
        <taxon>Pentapetalae</taxon>
        <taxon>asterids</taxon>
        <taxon>lamiids</taxon>
        <taxon>Boraginales</taxon>
        <taxon>Boraginaceae</taxon>
        <taxon>Boraginoideae</taxon>
        <taxon>Lithospermeae</taxon>
        <taxon>Lithospermum</taxon>
    </lineage>
</organism>
<sequence>MTFEYTRPGGEDVESEEKDMVPMVKFYNVPFEFWNPRGLGKIASKLENPLYSDQITNDYARILVEVDVRHKPIFEYKVKKPNQTKFTQHVSYENFPDYCFHCKEFKHGWDSCNVFKKIDELKERNGKQVEEDEGQVGDGTMTEPIAKAKPQRKKGKMTIVEPPVDVAKGMGASTSAQVPKRVGPLNVAKGGAESMVSLFLPMP</sequence>
<dbReference type="Proteomes" id="UP001454036">
    <property type="component" value="Unassembled WGS sequence"/>
</dbReference>
<protein>
    <recommendedName>
        <fullName evidence="3">DUF4283 domain-containing protein</fullName>
    </recommendedName>
</protein>
<evidence type="ECO:0008006" key="3">
    <source>
        <dbReference type="Google" id="ProtNLM"/>
    </source>
</evidence>
<dbReference type="EMBL" id="BAABME010007677">
    <property type="protein sequence ID" value="GAA0171434.1"/>
    <property type="molecule type" value="Genomic_DNA"/>
</dbReference>